<dbReference type="GO" id="GO:0033316">
    <property type="term" value="P:meiotic spindle assembly checkpoint signaling"/>
    <property type="evidence" value="ECO:0007669"/>
    <property type="project" value="TreeGrafter"/>
</dbReference>
<dbReference type="GO" id="GO:0004712">
    <property type="term" value="F:protein serine/threonine/tyrosine kinase activity"/>
    <property type="evidence" value="ECO:0007669"/>
    <property type="project" value="TreeGrafter"/>
</dbReference>
<dbReference type="GO" id="GO:0000776">
    <property type="term" value="C:kinetochore"/>
    <property type="evidence" value="ECO:0007669"/>
    <property type="project" value="TreeGrafter"/>
</dbReference>
<feature type="compositionally biased region" description="Polar residues" evidence="7">
    <location>
        <begin position="401"/>
        <end position="431"/>
    </location>
</feature>
<protein>
    <recommendedName>
        <fullName evidence="8">Protein kinase domain-containing protein</fullName>
    </recommendedName>
</protein>
<dbReference type="GO" id="GO:0098813">
    <property type="term" value="P:nuclear chromosome segregation"/>
    <property type="evidence" value="ECO:0007669"/>
    <property type="project" value="UniProtKB-ARBA"/>
</dbReference>
<dbReference type="Gene3D" id="3.30.200.20">
    <property type="entry name" value="Phosphorylase Kinase, domain 1"/>
    <property type="match status" value="1"/>
</dbReference>
<evidence type="ECO:0000256" key="7">
    <source>
        <dbReference type="SAM" id="MobiDB-lite"/>
    </source>
</evidence>
<dbReference type="Proteomes" id="UP001445076">
    <property type="component" value="Unassembled WGS sequence"/>
</dbReference>
<dbReference type="GO" id="GO:0004674">
    <property type="term" value="F:protein serine/threonine kinase activity"/>
    <property type="evidence" value="ECO:0007669"/>
    <property type="project" value="UniProtKB-KW"/>
</dbReference>
<dbReference type="Gene3D" id="1.10.510.10">
    <property type="entry name" value="Transferase(Phosphotransferase) domain 1"/>
    <property type="match status" value="1"/>
</dbReference>
<evidence type="ECO:0000313" key="10">
    <source>
        <dbReference type="Proteomes" id="UP001445076"/>
    </source>
</evidence>
<feature type="domain" description="Protein kinase" evidence="8">
    <location>
        <begin position="464"/>
        <end position="740"/>
    </location>
</feature>
<dbReference type="PANTHER" id="PTHR22974:SF21">
    <property type="entry name" value="DUAL SPECIFICITY PROTEIN KINASE TTK"/>
    <property type="match status" value="1"/>
</dbReference>
<dbReference type="GO" id="GO:0034501">
    <property type="term" value="P:protein localization to kinetochore"/>
    <property type="evidence" value="ECO:0007669"/>
    <property type="project" value="TreeGrafter"/>
</dbReference>
<evidence type="ECO:0000313" key="9">
    <source>
        <dbReference type="EMBL" id="KAK8731065.1"/>
    </source>
</evidence>
<evidence type="ECO:0000256" key="2">
    <source>
        <dbReference type="ARBA" id="ARBA00022679"/>
    </source>
</evidence>
<dbReference type="GO" id="GO:0007094">
    <property type="term" value="P:mitotic spindle assembly checkpoint signaling"/>
    <property type="evidence" value="ECO:0007669"/>
    <property type="project" value="TreeGrafter"/>
</dbReference>
<dbReference type="PROSITE" id="PS50011">
    <property type="entry name" value="PROTEIN_KINASE_DOM"/>
    <property type="match status" value="1"/>
</dbReference>
<dbReference type="InterPro" id="IPR008271">
    <property type="entry name" value="Ser/Thr_kinase_AS"/>
</dbReference>
<keyword evidence="5 6" id="KW-0067">ATP-binding</keyword>
<comment type="caution">
    <text evidence="9">The sequence shown here is derived from an EMBL/GenBank/DDBJ whole genome shotgun (WGS) entry which is preliminary data.</text>
</comment>
<feature type="region of interest" description="Disordered" evidence="7">
    <location>
        <begin position="49"/>
        <end position="100"/>
    </location>
</feature>
<evidence type="ECO:0000256" key="5">
    <source>
        <dbReference type="ARBA" id="ARBA00022840"/>
    </source>
</evidence>
<organism evidence="9 10">
    <name type="scientific">Cherax quadricarinatus</name>
    <name type="common">Australian red claw crayfish</name>
    <dbReference type="NCBI Taxonomy" id="27406"/>
    <lineage>
        <taxon>Eukaryota</taxon>
        <taxon>Metazoa</taxon>
        <taxon>Ecdysozoa</taxon>
        <taxon>Arthropoda</taxon>
        <taxon>Crustacea</taxon>
        <taxon>Multicrustacea</taxon>
        <taxon>Malacostraca</taxon>
        <taxon>Eumalacostraca</taxon>
        <taxon>Eucarida</taxon>
        <taxon>Decapoda</taxon>
        <taxon>Pleocyemata</taxon>
        <taxon>Astacidea</taxon>
        <taxon>Parastacoidea</taxon>
        <taxon>Parastacidae</taxon>
        <taxon>Cherax</taxon>
    </lineage>
</organism>
<name>A0AAW0WUB0_CHEQU</name>
<evidence type="ECO:0000259" key="8">
    <source>
        <dbReference type="PROSITE" id="PS50011"/>
    </source>
</evidence>
<dbReference type="EMBL" id="JARKIK010000062">
    <property type="protein sequence ID" value="KAK8731065.1"/>
    <property type="molecule type" value="Genomic_DNA"/>
</dbReference>
<dbReference type="FunFam" id="1.10.510.10:FF:000224">
    <property type="entry name" value="serine/threonine-protein kinase mph1 isoform X1"/>
    <property type="match status" value="1"/>
</dbReference>
<sequence>MMIDAMEDDEWDNIPTVEDVLSSVLKSTSKFGKVKLVAPFFTQKSTNLKKDVSPENGVEKTKSEELRSYLTQSEVGKERSGTHGNLTHLHQASGGKQTSDDFNIYHKDKLALGKCDKYNGSESTSKMKHTQSTPALGVKHMPKYITPEEVAGPRSSSICQTNLNSKVVSAVGNKENTNPYALLSDKLSEKISIPFEAVNKDLHKKTQAFTRKEHHIQPIINLEDKNKVENGRGLGLGFSNSAVPKNSEALLENGSLFMSSSVKNELASNKSHVERVKLGKANTCPSINTQNCAAAQERLSSKPLISTKLQEIAPDTGLTKRSTASHSIKAIAEETQNSTDDVMDYSASSEGTAGQSISRNSKTLASSQYKTHSKSQNTAPMNSLSCVSSESRNQEVALKGASQTSKKSQVTPGNCLQHVSLSRTSSQRLQKPTTEHRSHSHSPTPPKPHKLMDMANIIVNGKEYVQLELLGQGGSSKVYEVLDFETRKVMAIKVVNLEGVDDVALSSYKNEIDMLLRLQWSDKVIRLYDYEVNDRNLKLVMEKGSQDLATILSRARSKRTTPISPFTIQHYWQEMLLAVQTIHQEGIIHSDLKPANFLLVDGTVKLIDFGIASSIQQDMTSVVKENQGGTFNYMSPESLMDVQTGPIVNGRSTDTSTIKIGVKSDVWSLGCILYNLVYGRTPFQHISNTCRKLWAICNPDSKINFPEIEDKEVMDVLKLCLQYNPSKRPTIQELLDHPYLTKHHTSKKIPSTPNHVKRIMSQLEQLTPDTLERVTSVMKEQLPDVKSN</sequence>
<dbReference type="AlphaFoldDB" id="A0AAW0WUB0"/>
<feature type="binding site" evidence="6">
    <location>
        <position position="493"/>
    </location>
    <ligand>
        <name>ATP</name>
        <dbReference type="ChEBI" id="CHEBI:30616"/>
    </ligand>
</feature>
<keyword evidence="3 6" id="KW-0547">Nucleotide-binding</keyword>
<evidence type="ECO:0000256" key="6">
    <source>
        <dbReference type="PROSITE-ProRule" id="PRU10141"/>
    </source>
</evidence>
<gene>
    <name evidence="9" type="ORF">OTU49_007783</name>
</gene>
<evidence type="ECO:0000256" key="4">
    <source>
        <dbReference type="ARBA" id="ARBA00022777"/>
    </source>
</evidence>
<dbReference type="CDD" id="cd14131">
    <property type="entry name" value="PKc_Mps1"/>
    <property type="match status" value="1"/>
</dbReference>
<dbReference type="SUPFAM" id="SSF56112">
    <property type="entry name" value="Protein kinase-like (PK-like)"/>
    <property type="match status" value="1"/>
</dbReference>
<dbReference type="PROSITE" id="PS00108">
    <property type="entry name" value="PROTEIN_KINASE_ST"/>
    <property type="match status" value="1"/>
</dbReference>
<keyword evidence="10" id="KW-1185">Reference proteome</keyword>
<feature type="compositionally biased region" description="Polar residues" evidence="7">
    <location>
        <begin position="334"/>
        <end position="391"/>
    </location>
</feature>
<dbReference type="InterPro" id="IPR027084">
    <property type="entry name" value="Mps1_cat"/>
</dbReference>
<dbReference type="InterPro" id="IPR000719">
    <property type="entry name" value="Prot_kinase_dom"/>
</dbReference>
<feature type="region of interest" description="Disordered" evidence="7">
    <location>
        <begin position="333"/>
        <end position="451"/>
    </location>
</feature>
<evidence type="ECO:0000256" key="3">
    <source>
        <dbReference type="ARBA" id="ARBA00022741"/>
    </source>
</evidence>
<keyword evidence="4" id="KW-0418">Kinase</keyword>
<dbReference type="FunFam" id="3.30.200.20:FF:000131">
    <property type="entry name" value="Dual specificity protein kinase TTK"/>
    <property type="match status" value="1"/>
</dbReference>
<dbReference type="InterPro" id="IPR011009">
    <property type="entry name" value="Kinase-like_dom_sf"/>
</dbReference>
<keyword evidence="2" id="KW-0808">Transferase</keyword>
<feature type="compositionally biased region" description="Polar residues" evidence="7">
    <location>
        <begin position="82"/>
        <end position="100"/>
    </location>
</feature>
<dbReference type="GO" id="GO:0005524">
    <property type="term" value="F:ATP binding"/>
    <property type="evidence" value="ECO:0007669"/>
    <property type="project" value="UniProtKB-UniRule"/>
</dbReference>
<proteinExistence type="predicted"/>
<dbReference type="GO" id="GO:0005634">
    <property type="term" value="C:nucleus"/>
    <property type="evidence" value="ECO:0007669"/>
    <property type="project" value="TreeGrafter"/>
</dbReference>
<keyword evidence="1" id="KW-0723">Serine/threonine-protein kinase</keyword>
<dbReference type="SMART" id="SM00220">
    <property type="entry name" value="S_TKc"/>
    <property type="match status" value="1"/>
</dbReference>
<evidence type="ECO:0000256" key="1">
    <source>
        <dbReference type="ARBA" id="ARBA00022527"/>
    </source>
</evidence>
<dbReference type="PANTHER" id="PTHR22974">
    <property type="entry name" value="MIXED LINEAGE PROTEIN KINASE"/>
    <property type="match status" value="1"/>
</dbReference>
<dbReference type="PROSITE" id="PS00107">
    <property type="entry name" value="PROTEIN_KINASE_ATP"/>
    <property type="match status" value="1"/>
</dbReference>
<accession>A0AAW0WUB0</accession>
<feature type="compositionally biased region" description="Basic and acidic residues" evidence="7">
    <location>
        <begin position="49"/>
        <end position="67"/>
    </location>
</feature>
<dbReference type="Pfam" id="PF00069">
    <property type="entry name" value="Pkinase"/>
    <property type="match status" value="1"/>
</dbReference>
<dbReference type="InterPro" id="IPR017441">
    <property type="entry name" value="Protein_kinase_ATP_BS"/>
</dbReference>
<reference evidence="9 10" key="1">
    <citation type="journal article" date="2024" name="BMC Genomics">
        <title>Genome assembly of redclaw crayfish (Cherax quadricarinatus) provides insights into its immune adaptation and hypoxia tolerance.</title>
        <authorList>
            <person name="Liu Z."/>
            <person name="Zheng J."/>
            <person name="Li H."/>
            <person name="Fang K."/>
            <person name="Wang S."/>
            <person name="He J."/>
            <person name="Zhou D."/>
            <person name="Weng S."/>
            <person name="Chi M."/>
            <person name="Gu Z."/>
            <person name="He J."/>
            <person name="Li F."/>
            <person name="Wang M."/>
        </authorList>
    </citation>
    <scope>NUCLEOTIDE SEQUENCE [LARGE SCALE GENOMIC DNA]</scope>
    <source>
        <strain evidence="9">ZL_2023a</strain>
    </source>
</reference>